<reference evidence="1 2" key="1">
    <citation type="journal article" date="2022" name="Nat. Plants">
        <title>Genomes of leafy and leafless Platanthera orchids illuminate the evolution of mycoheterotrophy.</title>
        <authorList>
            <person name="Li M.H."/>
            <person name="Liu K.W."/>
            <person name="Li Z."/>
            <person name="Lu H.C."/>
            <person name="Ye Q.L."/>
            <person name="Zhang D."/>
            <person name="Wang J.Y."/>
            <person name="Li Y.F."/>
            <person name="Zhong Z.M."/>
            <person name="Liu X."/>
            <person name="Yu X."/>
            <person name="Liu D.K."/>
            <person name="Tu X.D."/>
            <person name="Liu B."/>
            <person name="Hao Y."/>
            <person name="Liao X.Y."/>
            <person name="Jiang Y.T."/>
            <person name="Sun W.H."/>
            <person name="Chen J."/>
            <person name="Chen Y.Q."/>
            <person name="Ai Y."/>
            <person name="Zhai J.W."/>
            <person name="Wu S.S."/>
            <person name="Zhou Z."/>
            <person name="Hsiao Y.Y."/>
            <person name="Wu W.L."/>
            <person name="Chen Y.Y."/>
            <person name="Lin Y.F."/>
            <person name="Hsu J.L."/>
            <person name="Li C.Y."/>
            <person name="Wang Z.W."/>
            <person name="Zhao X."/>
            <person name="Zhong W.Y."/>
            <person name="Ma X.K."/>
            <person name="Ma L."/>
            <person name="Huang J."/>
            <person name="Chen G.Z."/>
            <person name="Huang M.Z."/>
            <person name="Huang L."/>
            <person name="Peng D.H."/>
            <person name="Luo Y.B."/>
            <person name="Zou S.Q."/>
            <person name="Chen S.P."/>
            <person name="Lan S."/>
            <person name="Tsai W.C."/>
            <person name="Van de Peer Y."/>
            <person name="Liu Z.J."/>
        </authorList>
    </citation>
    <scope>NUCLEOTIDE SEQUENCE [LARGE SCALE GENOMIC DNA]</scope>
    <source>
        <strain evidence="1">Lor288</strain>
    </source>
</reference>
<protein>
    <submittedName>
        <fullName evidence="1">Uncharacterized protein</fullName>
    </submittedName>
</protein>
<organism evidence="1 2">
    <name type="scientific">Platanthera guangdongensis</name>
    <dbReference type="NCBI Taxonomy" id="2320717"/>
    <lineage>
        <taxon>Eukaryota</taxon>
        <taxon>Viridiplantae</taxon>
        <taxon>Streptophyta</taxon>
        <taxon>Embryophyta</taxon>
        <taxon>Tracheophyta</taxon>
        <taxon>Spermatophyta</taxon>
        <taxon>Magnoliopsida</taxon>
        <taxon>Liliopsida</taxon>
        <taxon>Asparagales</taxon>
        <taxon>Orchidaceae</taxon>
        <taxon>Orchidoideae</taxon>
        <taxon>Orchideae</taxon>
        <taxon>Orchidinae</taxon>
        <taxon>Platanthera</taxon>
    </lineage>
</organism>
<keyword evidence="2" id="KW-1185">Reference proteome</keyword>
<comment type="caution">
    <text evidence="1">The sequence shown here is derived from an EMBL/GenBank/DDBJ whole genome shotgun (WGS) entry which is preliminary data.</text>
</comment>
<gene>
    <name evidence="1" type="ORF">KSP40_PGU005896</name>
</gene>
<name>A0ABR2MV93_9ASPA</name>
<evidence type="ECO:0000313" key="1">
    <source>
        <dbReference type="EMBL" id="KAK8968129.1"/>
    </source>
</evidence>
<sequence>MKSLLVAPGIFQINIAVSTFQHPISTLGTPRDTPDLPCANSLRRDHKYYIFKYNKYEYKPCIYQVAAILKRIENKIQSERKEVKSTHIIVITIVSERSNKGDPQREQQGQMVTTTERSFFETYGSGSLADGGRFELLAGDSGSSSGRFR</sequence>
<proteinExistence type="predicted"/>
<accession>A0ABR2MV93</accession>
<evidence type="ECO:0000313" key="2">
    <source>
        <dbReference type="Proteomes" id="UP001412067"/>
    </source>
</evidence>
<dbReference type="EMBL" id="JBBWWR010000004">
    <property type="protein sequence ID" value="KAK8968129.1"/>
    <property type="molecule type" value="Genomic_DNA"/>
</dbReference>
<dbReference type="Proteomes" id="UP001412067">
    <property type="component" value="Unassembled WGS sequence"/>
</dbReference>